<evidence type="ECO:0000313" key="3">
    <source>
        <dbReference type="Proteomes" id="UP000326380"/>
    </source>
</evidence>
<comment type="caution">
    <text evidence="2">The sequence shown here is derived from an EMBL/GenBank/DDBJ whole genome shotgun (WGS) entry which is preliminary data.</text>
</comment>
<organism evidence="2 3">
    <name type="scientific">Hymenobacter busanensis</name>
    <dbReference type="NCBI Taxonomy" id="2607656"/>
    <lineage>
        <taxon>Bacteria</taxon>
        <taxon>Pseudomonadati</taxon>
        <taxon>Bacteroidota</taxon>
        <taxon>Cytophagia</taxon>
        <taxon>Cytophagales</taxon>
        <taxon>Hymenobacteraceae</taxon>
        <taxon>Hymenobacter</taxon>
    </lineage>
</organism>
<feature type="signal peptide" evidence="1">
    <location>
        <begin position="1"/>
        <end position="25"/>
    </location>
</feature>
<dbReference type="RefSeq" id="WP_151078555.1">
    <property type="nucleotide sequence ID" value="NZ_CP047647.1"/>
</dbReference>
<protein>
    <submittedName>
        <fullName evidence="2">T9SS type A sorting domain-containing protein</fullName>
    </submittedName>
</protein>
<keyword evidence="3" id="KW-1185">Reference proteome</keyword>
<proteinExistence type="predicted"/>
<gene>
    <name evidence="2" type="ORF">F0P96_09140</name>
</gene>
<evidence type="ECO:0000313" key="2">
    <source>
        <dbReference type="EMBL" id="KAA9333135.1"/>
    </source>
</evidence>
<dbReference type="AlphaFoldDB" id="A0AA88JZ82"/>
<reference evidence="2 3" key="1">
    <citation type="submission" date="2019-09" db="EMBL/GenBank/DDBJ databases">
        <title>Genome sequence of Hymenobacter sp. M3.</title>
        <authorList>
            <person name="Srinivasan S."/>
        </authorList>
    </citation>
    <scope>NUCLEOTIDE SEQUENCE [LARGE SCALE GENOMIC DNA]</scope>
    <source>
        <strain evidence="2 3">M3</strain>
    </source>
</reference>
<dbReference type="Proteomes" id="UP000326380">
    <property type="component" value="Unassembled WGS sequence"/>
</dbReference>
<accession>A0AA88JZ82</accession>
<dbReference type="InterPro" id="IPR026444">
    <property type="entry name" value="Secre_tail"/>
</dbReference>
<feature type="chain" id="PRO_5041735629" evidence="1">
    <location>
        <begin position="26"/>
        <end position="575"/>
    </location>
</feature>
<keyword evidence="1" id="KW-0732">Signal</keyword>
<sequence length="575" mass="62177">MLLKKITLVAGMLFLLSGHAFQVLAQTPYDPSTDDYEPDGGKAVSGVVNTGTDIMDYYGKTLQVMTWDQAGGDVVLSWAVGNGGTSKHLVVKKNPGEKLSDPDVVVGFNGPNRIVAAMVYIVTGTNGYGRTHIERYEWDPGAETFSAIQPRVALGSVGVTGALRDHSHPNIDGNSRGNLGIVWQETTSEEARVTVVSPSYPTPGFSYTQQVTFSQAYGAYGTLSGSIGCSLRGTLVSGEPSLLEQSLNPDVAISEGQNQFLSYTYIRHFVDATGNYSIHDNLAVKQYPFDRCPYTEVASYEWGGVSGTPRIAASGNPQLSQDVEIAINWASGACVPRVGPVSYYGILNFGKSQGTFRPAGTSVTNNAYINNPAAQPVVAYYGNYGETKDSYIITWAGADYETGQAYDIWGRTLRNGDLEPTGQGLSRVNMRIDGNQVIPSVAGRHLTIPYGAGHLFVDEGNASMVYKMTRAQAGIDHLRTASQPGRITPEASPIDMYPNPFTATVDFRLALQPNEKISQIIITDLVGREQGRLTGKDVIDGQLVHWKPGAKLPSGNYVVKMITNQRTESRMLKKE</sequence>
<evidence type="ECO:0000256" key="1">
    <source>
        <dbReference type="SAM" id="SignalP"/>
    </source>
</evidence>
<dbReference type="EMBL" id="VTWU01000003">
    <property type="protein sequence ID" value="KAA9333135.1"/>
    <property type="molecule type" value="Genomic_DNA"/>
</dbReference>
<dbReference type="NCBIfam" id="TIGR04183">
    <property type="entry name" value="Por_Secre_tail"/>
    <property type="match status" value="1"/>
</dbReference>
<name>A0AA88JZ82_9BACT</name>